<evidence type="ECO:0000313" key="3">
    <source>
        <dbReference type="Proteomes" id="UP000076555"/>
    </source>
</evidence>
<feature type="domain" description="DUF4935" evidence="1">
    <location>
        <begin position="4"/>
        <end position="175"/>
    </location>
</feature>
<dbReference type="InterPro" id="IPR032557">
    <property type="entry name" value="DUF4935"/>
</dbReference>
<evidence type="ECO:0000313" key="2">
    <source>
        <dbReference type="EMBL" id="KZL49384.1"/>
    </source>
</evidence>
<dbReference type="OrthoDB" id="495022at2"/>
<proteinExistence type="predicted"/>
<organism evidence="2 3">
    <name type="scientific">Nodularia spumigena CENA596</name>
    <dbReference type="NCBI Taxonomy" id="1819295"/>
    <lineage>
        <taxon>Bacteria</taxon>
        <taxon>Bacillati</taxon>
        <taxon>Cyanobacteriota</taxon>
        <taxon>Cyanophyceae</taxon>
        <taxon>Nostocales</taxon>
        <taxon>Nodulariaceae</taxon>
        <taxon>Nodularia</taxon>
    </lineage>
</organism>
<dbReference type="EMBL" id="LWAJ01000176">
    <property type="protein sequence ID" value="KZL49384.1"/>
    <property type="molecule type" value="Genomic_DNA"/>
</dbReference>
<dbReference type="Pfam" id="PF16289">
    <property type="entry name" value="PIN_12"/>
    <property type="match status" value="1"/>
</dbReference>
<reference evidence="2 3" key="1">
    <citation type="submission" date="2016-04" db="EMBL/GenBank/DDBJ databases">
        <title>Draft Genome Assembly of the Bloom-forming Cyanobacterium Nodularia spumigena Strain CENA596 in Shrimp Production Ponds.</title>
        <authorList>
            <person name="Popin R.V."/>
            <person name="Rigonato J."/>
            <person name="Abreu V.A."/>
            <person name="Andreote A.P."/>
            <person name="Silveira S.B."/>
            <person name="Odebrecht C."/>
            <person name="Fiore M.F."/>
        </authorList>
    </citation>
    <scope>NUCLEOTIDE SEQUENCE [LARGE SCALE GENOMIC DNA]</scope>
    <source>
        <strain evidence="2 3">CENA596</strain>
    </source>
</reference>
<dbReference type="AlphaFoldDB" id="A0A161XL59"/>
<name>A0A161XL59_NODSP</name>
<dbReference type="RefSeq" id="WP_063873135.1">
    <property type="nucleotide sequence ID" value="NZ_CAWMRI010000176.1"/>
</dbReference>
<dbReference type="Proteomes" id="UP000076555">
    <property type="component" value="Unassembled WGS sequence"/>
</dbReference>
<gene>
    <name evidence="2" type="ORF">A2T98_13040</name>
</gene>
<sequence>MIIIYIETNFLMAIAKGQDSPASVLLSNPPNSVEILIPNICYIESICTYKIEEKKCLQFEQEMRKKIRELARDKTSFHAHSFLEHLEQAAIENICLINDIKSRLDDAMENLRNNAKIIDLDHNVIQDICQTILTDPEALPIKKDIMDNLILQCILNHASYCKYEKIFISNNTNDFDTPQVREALRKAGIRYFTMTQHFLDWFTSRSSN</sequence>
<evidence type="ECO:0000259" key="1">
    <source>
        <dbReference type="Pfam" id="PF16289"/>
    </source>
</evidence>
<accession>A0A161XL59</accession>
<comment type="caution">
    <text evidence="2">The sequence shown here is derived from an EMBL/GenBank/DDBJ whole genome shotgun (WGS) entry which is preliminary data.</text>
</comment>
<protein>
    <recommendedName>
        <fullName evidence="1">DUF4935 domain-containing protein</fullName>
    </recommendedName>
</protein>